<dbReference type="RefSeq" id="WP_207329276.1">
    <property type="nucleotide sequence ID" value="NZ_JAFMYW010000003.1"/>
</dbReference>
<dbReference type="Proteomes" id="UP000664628">
    <property type="component" value="Unassembled WGS sequence"/>
</dbReference>
<dbReference type="PROSITE" id="PS51465">
    <property type="entry name" value="KAZAL_2"/>
    <property type="match status" value="1"/>
</dbReference>
<reference evidence="2 3" key="1">
    <citation type="submission" date="2021-03" db="EMBL/GenBank/DDBJ databases">
        <title>Fibrella sp. HMF5405 genome sequencing and assembly.</title>
        <authorList>
            <person name="Kang H."/>
            <person name="Kim H."/>
            <person name="Bae S."/>
            <person name="Joh K."/>
        </authorList>
    </citation>
    <scope>NUCLEOTIDE SEQUENCE [LARGE SCALE GENOMIC DNA]</scope>
    <source>
        <strain evidence="2 3">HMF5405</strain>
    </source>
</reference>
<keyword evidence="3" id="KW-1185">Reference proteome</keyword>
<dbReference type="InterPro" id="IPR053265">
    <property type="entry name" value="Serpin"/>
</dbReference>
<evidence type="ECO:0000313" key="3">
    <source>
        <dbReference type="Proteomes" id="UP000664628"/>
    </source>
</evidence>
<sequence>MKTLVTCLSIAYILGCSKPSVSPDCQPKANTNCICTQQYDPVCGCDGRTYGNACEAACAGVAYTPGACAK</sequence>
<name>A0ABS3JK79_9BACT</name>
<evidence type="ECO:0000313" key="2">
    <source>
        <dbReference type="EMBL" id="MBO0949307.1"/>
    </source>
</evidence>
<dbReference type="SUPFAM" id="SSF100895">
    <property type="entry name" value="Kazal-type serine protease inhibitors"/>
    <property type="match status" value="1"/>
</dbReference>
<proteinExistence type="predicted"/>
<protein>
    <recommendedName>
        <fullName evidence="1">Kazal-like domain-containing protein</fullName>
    </recommendedName>
</protein>
<accession>A0ABS3JK79</accession>
<dbReference type="PANTHER" id="PTHR21131:SF0">
    <property type="entry name" value="GEO10195P1-RELATED"/>
    <property type="match status" value="1"/>
</dbReference>
<dbReference type="EMBL" id="JAFMYW010000003">
    <property type="protein sequence ID" value="MBO0949307.1"/>
    <property type="molecule type" value="Genomic_DNA"/>
</dbReference>
<dbReference type="InterPro" id="IPR002350">
    <property type="entry name" value="Kazal_dom"/>
</dbReference>
<dbReference type="InterPro" id="IPR036058">
    <property type="entry name" value="Kazal_dom_sf"/>
</dbReference>
<dbReference type="PROSITE" id="PS00282">
    <property type="entry name" value="KAZAL_1"/>
    <property type="match status" value="1"/>
</dbReference>
<comment type="caution">
    <text evidence="2">The sequence shown here is derived from an EMBL/GenBank/DDBJ whole genome shotgun (WGS) entry which is preliminary data.</text>
</comment>
<evidence type="ECO:0000259" key="1">
    <source>
        <dbReference type="PROSITE" id="PS51465"/>
    </source>
</evidence>
<dbReference type="Pfam" id="PF00050">
    <property type="entry name" value="Kazal_1"/>
    <property type="match status" value="1"/>
</dbReference>
<gene>
    <name evidence="2" type="ORF">J2I46_11990</name>
</gene>
<organism evidence="2 3">
    <name type="scientific">Fibrella forsythiae</name>
    <dbReference type="NCBI Taxonomy" id="2817061"/>
    <lineage>
        <taxon>Bacteria</taxon>
        <taxon>Pseudomonadati</taxon>
        <taxon>Bacteroidota</taxon>
        <taxon>Cytophagia</taxon>
        <taxon>Cytophagales</taxon>
        <taxon>Spirosomataceae</taxon>
        <taxon>Fibrella</taxon>
    </lineage>
</organism>
<dbReference type="Gene3D" id="3.30.60.30">
    <property type="match status" value="1"/>
</dbReference>
<feature type="domain" description="Kazal-like" evidence="1">
    <location>
        <begin position="19"/>
        <end position="70"/>
    </location>
</feature>
<dbReference type="PANTHER" id="PTHR21131">
    <property type="entry name" value="SERINE-TYPE ENDOPEPTIDASE INHIBITOR"/>
    <property type="match status" value="1"/>
</dbReference>